<reference evidence="3 5" key="11">
    <citation type="journal article" date="2015" name="Genome Res.">
        <title>The Release 6 reference sequence of the Drosophila melanogaster genome.</title>
        <authorList>
            <person name="Hoskins R.A."/>
            <person name="Carlson J.W."/>
            <person name="Wan K.H."/>
            <person name="Park S."/>
            <person name="Mendez I."/>
            <person name="Galle S.E."/>
            <person name="Booth B.W."/>
            <person name="Pfeiffer B.D."/>
            <person name="George R.A."/>
            <person name="Svirskas R."/>
            <person name="Krzywinski M."/>
            <person name="Schein J."/>
            <person name="Accardo M.C."/>
            <person name="Damia E."/>
            <person name="Messina G."/>
            <person name="Mendez-Lago M."/>
            <person name="de Pablos B."/>
            <person name="Demakova O.V."/>
            <person name="Andreyeva E.N."/>
            <person name="Boldyreva L.V."/>
            <person name="Marra M."/>
            <person name="Carvalho A.B."/>
            <person name="Dimitri P."/>
            <person name="Villasante A."/>
            <person name="Zhimulev I.F."/>
            <person name="Rubin G.M."/>
            <person name="Karpen G.H."/>
            <person name="Celniker S.E."/>
        </authorList>
    </citation>
    <scope>NUCLEOTIDE SEQUENCE [LARGE SCALE GENOMIC DNA]</scope>
    <source>
        <strain evidence="5">Berkeley</strain>
    </source>
</reference>
<reference evidence="3 5" key="9">
    <citation type="journal article" date="2015" name="G3 (Bethesda)">
        <title>Gene Model Annotations for Drosophila melanogaster: Impact of High-Throughput Data.</title>
        <authorList>
            <consortium name="FlyBase Consortium"/>
            <person name="Matthews B.B."/>
            <person name="Dos Santos G."/>
            <person name="Crosby M.A."/>
            <person name="Emmert D.B."/>
            <person name="St Pierre S.E."/>
            <person name="Gramates L.S."/>
            <person name="Zhou P."/>
            <person name="Schroeder A.J."/>
            <person name="Falls K."/>
            <person name="Strelets V."/>
            <person name="Russo S.M."/>
            <person name="Gelbart W.M."/>
            <person name="null"/>
        </authorList>
    </citation>
    <scope>NUCLEOTIDE SEQUENCE [LARGE SCALE GENOMIC DNA]</scope>
    <source>
        <strain evidence="5">Berkeley</strain>
    </source>
</reference>
<dbReference type="InterPro" id="IPR002181">
    <property type="entry name" value="Fibrinogen_a/b/g_C_dom"/>
</dbReference>
<dbReference type="BioGRID-ORCS" id="36883">
    <property type="hits" value="0 hits in 3 CRISPR screens"/>
</dbReference>
<dbReference type="eggNOG" id="KOG2579">
    <property type="taxonomic scope" value="Eukaryota"/>
</dbReference>
<evidence type="ECO:0000313" key="3">
    <source>
        <dbReference type="EMBL" id="AFH08129.1"/>
    </source>
</evidence>
<dbReference type="RefSeq" id="NP_001246376.1">
    <property type="nucleotide sequence ID" value="NM_001259447.2"/>
</dbReference>
<keyword evidence="5" id="KW-1185">Reference proteome</keyword>
<dbReference type="SMR" id="A0A0B4K7T3"/>
<dbReference type="GeneID" id="36883"/>
<sequence length="250" mass="28234">MKPICFALCVFSLGLFYLASAEIGENVKIQTYKKYSSSCKELNPKKSGVQKIQVGSDVIEVYCDVTIAGKGWLVVQRRVSVEENFYRNWTSYQTGFGDLKGNFFIGLNNLNKISSLQPQELYIELVDFAGEKRYAHYSVFHVGNVYSNYPITQLGAYSGTAGDSLSYHLYQPFSTFDRDNDNATINCAARYMGAWWYRECLSRIPCSNLNGAYLGGNHTDPALFGSGIVWGEWKGFTYSYKTVNIMVRPK</sequence>
<dbReference type="PhylomeDB" id="A0A0B4K7T3"/>
<dbReference type="GO" id="GO:0005615">
    <property type="term" value="C:extracellular space"/>
    <property type="evidence" value="ECO:0000318"/>
    <property type="project" value="GO_Central"/>
</dbReference>
<reference evidence="3 5" key="10">
    <citation type="journal article" date="2015" name="G3 (Bethesda)">
        <title>Gene Model Annotations for Drosophila melanogaster: The Rule-Benders.</title>
        <authorList>
            <consortium name="FlyBase Consortium"/>
            <person name="Crosby M.A."/>
            <person name="Gramates L.S."/>
            <person name="Dos Santos G."/>
            <person name="Matthews B.B."/>
            <person name="St Pierre S.E."/>
            <person name="Zhou P."/>
            <person name="Schroeder A.J."/>
            <person name="Falls K."/>
            <person name="Emmert D.B."/>
            <person name="Russo S.M."/>
            <person name="Gelbart W.M."/>
            <person name="null"/>
        </authorList>
    </citation>
    <scope>NUCLEOTIDE SEQUENCE [LARGE SCALE GENOMIC DNA]</scope>
    <source>
        <strain evidence="5">Berkeley</strain>
    </source>
</reference>
<accession>A0A0B4K7T3</accession>
<reference evidence="3 5" key="7">
    <citation type="journal article" date="2007" name="Science">
        <title>The Release 5.1 annotation of Drosophila melanogaster heterochromatin.</title>
        <authorList>
            <person name="Smith C.D."/>
            <person name="Shu S."/>
            <person name="Mungall C.J."/>
            <person name="Karpen G.H."/>
        </authorList>
    </citation>
    <scope>NUCLEOTIDE SEQUENCE [LARGE SCALE GENOMIC DNA]</scope>
    <source>
        <strain evidence="5">Berkeley</strain>
    </source>
</reference>
<dbReference type="SMART" id="SM00186">
    <property type="entry name" value="FBG"/>
    <property type="match status" value="1"/>
</dbReference>
<dbReference type="VEuPathDB" id="VectorBase:FBgn0034160"/>
<protein>
    <submittedName>
        <fullName evidence="3">Uncharacterized protein, isoform B</fullName>
    </submittedName>
</protein>
<organism evidence="3 5">
    <name type="scientific">Drosophila melanogaster</name>
    <name type="common">Fruit fly</name>
    <dbReference type="NCBI Taxonomy" id="7227"/>
    <lineage>
        <taxon>Eukaryota</taxon>
        <taxon>Metazoa</taxon>
        <taxon>Ecdysozoa</taxon>
        <taxon>Arthropoda</taxon>
        <taxon>Hexapoda</taxon>
        <taxon>Insecta</taxon>
        <taxon>Pterygota</taxon>
        <taxon>Neoptera</taxon>
        <taxon>Endopterygota</taxon>
        <taxon>Diptera</taxon>
        <taxon>Brachycera</taxon>
        <taxon>Muscomorpha</taxon>
        <taxon>Ephydroidea</taxon>
        <taxon>Drosophilidae</taxon>
        <taxon>Drosophila</taxon>
        <taxon>Sophophora</taxon>
    </lineage>
</organism>
<reference evidence="3 5" key="5">
    <citation type="journal article" date="2002" name="Genome Biol.">
        <title>Heterochromatic sequences in a Drosophila whole-genome shotgun assembly.</title>
        <authorList>
            <person name="Hoskins R.A."/>
            <person name="Smith C.D."/>
            <person name="Carlson J.W."/>
            <person name="Carvalho A.B."/>
            <person name="Halpern A."/>
            <person name="Kaminker J.S."/>
            <person name="Kennedy C."/>
            <person name="Mungall C.J."/>
            <person name="Sullivan B.A."/>
            <person name="Sutton G.G."/>
            <person name="Yasuhara J.C."/>
            <person name="Wakimoto B.T."/>
            <person name="Myers E.W."/>
            <person name="Celniker S.E."/>
            <person name="Rubin G.M."/>
            <person name="Karpen G.H."/>
        </authorList>
    </citation>
    <scope>NUCLEOTIDE SEQUENCE [LARGE SCALE GENOMIC DNA]</scope>
    <source>
        <strain evidence="5">Berkeley</strain>
    </source>
</reference>
<feature type="domain" description="Fibrinogen C-terminal" evidence="2">
    <location>
        <begin position="30"/>
        <end position="250"/>
    </location>
</feature>
<dbReference type="OrthoDB" id="6145874at2759"/>
<dbReference type="KEGG" id="dme:Dmel_CG5550"/>
<dbReference type="PANTHER" id="PTHR19143:SF327">
    <property type="entry name" value="FI21813P1-RELATED"/>
    <property type="match status" value="1"/>
</dbReference>
<reference evidence="3 5" key="4">
    <citation type="journal article" date="2002" name="Genome Biol.">
        <title>The transposable elements of the Drosophila melanogaster euchromatin: a genomics perspective.</title>
        <authorList>
            <person name="Kaminker J.S."/>
            <person name="Bergman C.M."/>
            <person name="Kronmiller B."/>
            <person name="Carlson J."/>
            <person name="Svirskas R."/>
            <person name="Patel S."/>
            <person name="Frise E."/>
            <person name="Wheeler D.A."/>
            <person name="Lewis S.E."/>
            <person name="Rubin G.M."/>
            <person name="Ashburner M."/>
            <person name="Celniker S.E."/>
        </authorList>
    </citation>
    <scope>NUCLEOTIDE SEQUENCE [LARGE SCALE GENOMIC DNA]</scope>
    <source>
        <strain evidence="5">Berkeley</strain>
    </source>
</reference>
<proteinExistence type="predicted"/>
<dbReference type="STRING" id="7227.FBpp0300934"/>
<keyword evidence="1" id="KW-0732">Signal</keyword>
<reference evidence="3 5" key="2">
    <citation type="journal article" date="2002" name="Genome Biol.">
        <title>Finishing a whole-genome shotgun: release 3 of the Drosophila melanogaster euchromatic genome sequence.</title>
        <authorList>
            <person name="Celniker S.E."/>
            <person name="Wheeler D.A."/>
            <person name="Kronmiller B."/>
            <person name="Carlson J.W."/>
            <person name="Halpern A."/>
            <person name="Patel S."/>
            <person name="Adams M."/>
            <person name="Champe M."/>
            <person name="Dugan S.P."/>
            <person name="Frise E."/>
            <person name="Hodgson A."/>
            <person name="George R.A."/>
            <person name="Hoskins R.A."/>
            <person name="Laverty T."/>
            <person name="Muzny D.M."/>
            <person name="Nelson C.R."/>
            <person name="Pacleb J.M."/>
            <person name="Park S."/>
            <person name="Pfeiffer B.D."/>
            <person name="Richards S."/>
            <person name="Sodergren E.J."/>
            <person name="Svirskas R."/>
            <person name="Tabor P.E."/>
            <person name="Wan K."/>
            <person name="Stapleton M."/>
            <person name="Sutton G.G."/>
            <person name="Venter C."/>
            <person name="Weinstock G."/>
            <person name="Scherer S.E."/>
            <person name="Myers E.W."/>
            <person name="Gibbs R.A."/>
            <person name="Rubin G.M."/>
        </authorList>
    </citation>
    <scope>NUCLEOTIDE SEQUENCE [LARGE SCALE GENOMIC DNA]</scope>
    <source>
        <strain evidence="5">Berkeley</strain>
    </source>
</reference>
<evidence type="ECO:0000313" key="4">
    <source>
        <dbReference type="FlyBase" id="FBgn0034160"/>
    </source>
</evidence>
<reference evidence="3 5" key="1">
    <citation type="journal article" date="2000" name="Science">
        <title>The genome sequence of Drosophila melanogaster.</title>
        <authorList>
            <person name="Adams M.D."/>
            <person name="Celniker S.E."/>
            <person name="Holt R.A."/>
            <person name="Evans C.A."/>
            <person name="Gocayne J.D."/>
            <person name="Amanatides P.G."/>
            <person name="Scherer S.E."/>
            <person name="Li P.W."/>
            <person name="Hoskins R.A."/>
            <person name="Galle R.F."/>
            <person name="George R.A."/>
            <person name="Lewis S.E."/>
            <person name="Richards S."/>
            <person name="Ashburner M."/>
            <person name="Henderson S.N."/>
            <person name="Sutton G.G."/>
            <person name="Wortman J.R."/>
            <person name="Yandell M.D."/>
            <person name="Zhang Q."/>
            <person name="Chen L.X."/>
            <person name="Brandon R.C."/>
            <person name="Rogers Y.H."/>
            <person name="Blazej R.G."/>
            <person name="Champe M."/>
            <person name="Pfeiffer B.D."/>
            <person name="Wan K.H."/>
            <person name="Doyle C."/>
            <person name="Baxter E.G."/>
            <person name="Helt G."/>
            <person name="Nelson C.R."/>
            <person name="Gabor G.L."/>
            <person name="Abril J.F."/>
            <person name="Agbayani A."/>
            <person name="An H.J."/>
            <person name="Andrews-Pfannkoch C."/>
            <person name="Baldwin D."/>
            <person name="Ballew R.M."/>
            <person name="Basu A."/>
            <person name="Baxendale J."/>
            <person name="Bayraktaroglu L."/>
            <person name="Beasley E.M."/>
            <person name="Beeson K.Y."/>
            <person name="Benos P.V."/>
            <person name="Berman B.P."/>
            <person name="Bhandari D."/>
            <person name="Bolshakov S."/>
            <person name="Borkova D."/>
            <person name="Botchan M.R."/>
            <person name="Bouck J."/>
            <person name="Brokstein P."/>
            <person name="Brottier P."/>
            <person name="Burtis K.C."/>
            <person name="Busam D.A."/>
            <person name="Butler H."/>
            <person name="Cadieu E."/>
            <person name="Center A."/>
            <person name="Chandra I."/>
            <person name="Cherry J.M."/>
            <person name="Cawley S."/>
            <person name="Dahlke C."/>
            <person name="Davenport L.B."/>
            <person name="Davies P."/>
            <person name="de Pablos B."/>
            <person name="Delcher A."/>
            <person name="Deng Z."/>
            <person name="Mays A.D."/>
            <person name="Dew I."/>
            <person name="Dietz S.M."/>
            <person name="Dodson K."/>
            <person name="Doup L.E."/>
            <person name="Downes M."/>
            <person name="Dugan-Rocha S."/>
            <person name="Dunkov B.C."/>
            <person name="Dunn P."/>
            <person name="Durbin K.J."/>
            <person name="Evangelista C.C."/>
            <person name="Ferraz C."/>
            <person name="Ferriera S."/>
            <person name="Fleischmann W."/>
            <person name="Fosler C."/>
            <person name="Gabrielian A.E."/>
            <person name="Garg N.S."/>
            <person name="Gelbart W.M."/>
            <person name="Glasser K."/>
            <person name="Glodek A."/>
            <person name="Gong F."/>
            <person name="Gorrell J.H."/>
            <person name="Gu Z."/>
            <person name="Guan P."/>
            <person name="Harris M."/>
            <person name="Harris N.L."/>
            <person name="Harvey D."/>
            <person name="Heiman T.J."/>
            <person name="Hernandez J.R."/>
            <person name="Houck J."/>
            <person name="Hostin D."/>
            <person name="Houston K.A."/>
            <person name="Howland T.J."/>
            <person name="Wei M.H."/>
            <person name="Ibegwam C."/>
            <person name="Jalali M."/>
            <person name="Kalush F."/>
            <person name="Karpen G.H."/>
            <person name="Ke Z."/>
            <person name="Kennison J.A."/>
            <person name="Ketchum K.A."/>
            <person name="Kimmel B.E."/>
            <person name="Kodira C.D."/>
            <person name="Kraft C."/>
            <person name="Kravitz S."/>
            <person name="Kulp D."/>
            <person name="Lai Z."/>
            <person name="Lasko P."/>
            <person name="Lei Y."/>
            <person name="Levitsky A.A."/>
            <person name="Li J."/>
            <person name="Li Z."/>
            <person name="Liang Y."/>
            <person name="Lin X."/>
            <person name="Liu X."/>
            <person name="Mattei B."/>
            <person name="McIntosh T.C."/>
            <person name="McLeod M.P."/>
            <person name="McPherson D."/>
            <person name="Merkulov G."/>
            <person name="Milshina N.V."/>
            <person name="Mobarry C."/>
            <person name="Morris J."/>
            <person name="Moshrefi A."/>
            <person name="Mount S.M."/>
            <person name="Moy M."/>
            <person name="Murphy B."/>
            <person name="Murphy L."/>
            <person name="Muzny D.M."/>
            <person name="Nelson D.L."/>
            <person name="Nelson D.R."/>
            <person name="Nelson K.A."/>
            <person name="Nixon K."/>
            <person name="Nusskern D.R."/>
            <person name="Pacleb J.M."/>
            <person name="Palazzolo M."/>
            <person name="Pittman G.S."/>
            <person name="Pan S."/>
            <person name="Pollard J."/>
            <person name="Puri V."/>
            <person name="Reese M.G."/>
            <person name="Reinert K."/>
            <person name="Remington K."/>
            <person name="Saunders R.D."/>
            <person name="Scheeler F."/>
            <person name="Shen H."/>
            <person name="Shue B.C."/>
            <person name="Siden-Kiamos I."/>
            <person name="Simpson M."/>
            <person name="Skupski M.P."/>
            <person name="Smith T."/>
            <person name="Spier E."/>
            <person name="Spradling A.C."/>
            <person name="Stapleton M."/>
            <person name="Strong R."/>
            <person name="Sun E."/>
            <person name="Svirskas R."/>
            <person name="Tector C."/>
            <person name="Turner R."/>
            <person name="Venter E."/>
            <person name="Wang A.H."/>
            <person name="Wang X."/>
            <person name="Wang Z.Y."/>
            <person name="Wassarman D.A."/>
            <person name="Weinstock G.M."/>
            <person name="Weissenbach J."/>
            <person name="Williams S.M."/>
            <person name="WoodageT"/>
            <person name="Worley K.C."/>
            <person name="Wu D."/>
            <person name="Yang S."/>
            <person name="Yao Q.A."/>
            <person name="Ye J."/>
            <person name="Yeh R.F."/>
            <person name="Zaveri J.S."/>
            <person name="Zhan M."/>
            <person name="Zhang G."/>
            <person name="Zhao Q."/>
            <person name="Zheng L."/>
            <person name="Zheng X.H."/>
            <person name="Zhong F.N."/>
            <person name="Zhong W."/>
            <person name="Zhou X."/>
            <person name="Zhu S."/>
            <person name="Zhu X."/>
            <person name="Smith H.O."/>
            <person name="Gibbs R.A."/>
            <person name="Myers E.W."/>
            <person name="Rubin G.M."/>
            <person name="Venter J.C."/>
        </authorList>
    </citation>
    <scope>NUCLEOTIDE SEQUENCE [LARGE SCALE GENOMIC DNA]</scope>
    <source>
        <strain evidence="5">Berkeley</strain>
    </source>
</reference>
<dbReference type="AlphaFoldDB" id="A0A0B4K7T3"/>
<dbReference type="PROSITE" id="PS51406">
    <property type="entry name" value="FIBRINOGEN_C_2"/>
    <property type="match status" value="1"/>
</dbReference>
<dbReference type="InParanoid" id="A0A0B4K7T3"/>
<dbReference type="CDD" id="cd00087">
    <property type="entry name" value="FReD"/>
    <property type="match status" value="1"/>
</dbReference>
<dbReference type="SUPFAM" id="SSF56496">
    <property type="entry name" value="Fibrinogen C-terminal domain-like"/>
    <property type="match status" value="1"/>
</dbReference>
<feature type="chain" id="PRO_5002092057" evidence="1">
    <location>
        <begin position="22"/>
        <end position="250"/>
    </location>
</feature>
<name>A0A0B4K7T3_DROME</name>
<dbReference type="ExpressionAtlas" id="A0A0B4K7T3">
    <property type="expression patterns" value="baseline and differential"/>
</dbReference>
<reference evidence="3 5" key="6">
    <citation type="journal article" date="2005" name="PLoS Comput. Biol.">
        <title>Combined evidence annotation of transposable elements in genome sequences.</title>
        <authorList>
            <person name="Quesneville H."/>
            <person name="Bergman C.M."/>
            <person name="Andrieu O."/>
            <person name="Autard D."/>
            <person name="Nouaud D."/>
            <person name="Ashburner M."/>
            <person name="Anxolabehere D."/>
        </authorList>
    </citation>
    <scope>NUCLEOTIDE SEQUENCE [LARGE SCALE GENOMIC DNA]</scope>
    <source>
        <strain evidence="5">Berkeley</strain>
    </source>
</reference>
<evidence type="ECO:0000313" key="5">
    <source>
        <dbReference type="Proteomes" id="UP000000803"/>
    </source>
</evidence>
<reference evidence="3 5" key="3">
    <citation type="journal article" date="2002" name="Genome Biol.">
        <title>Annotation of the Drosophila melanogaster euchromatic genome: a systematic review.</title>
        <authorList>
            <person name="Misra S."/>
            <person name="Crosby M.A."/>
            <person name="Mungall C.J."/>
            <person name="Matthews B.B."/>
            <person name="Campbell K.S."/>
            <person name="Hradecky P."/>
            <person name="Huang Y."/>
            <person name="Kaminker J.S."/>
            <person name="Millburn G.H."/>
            <person name="Prochnik S.E."/>
            <person name="Smith C.D."/>
            <person name="Tupy J.L."/>
            <person name="Whitfied E.J."/>
            <person name="Bayraktaroglu L."/>
            <person name="Berman B.P."/>
            <person name="Bettencourt B.R."/>
            <person name="Celniker S.E."/>
            <person name="de Grey A.D."/>
            <person name="Drysdale R.A."/>
            <person name="Harris N.L."/>
            <person name="Richter J."/>
            <person name="Russo S."/>
            <person name="Schroeder A.J."/>
            <person name="Shu S.Q."/>
            <person name="Stapleton M."/>
            <person name="Yamada C."/>
            <person name="Ashburner M."/>
            <person name="Gelbart W.M."/>
            <person name="Rubin G.M."/>
            <person name="Lewis S.E."/>
        </authorList>
    </citation>
    <scope>GENOME REANNOTATION</scope>
    <source>
        <strain evidence="5">Berkeley</strain>
    </source>
</reference>
<dbReference type="EMBL" id="AE013599">
    <property type="protein sequence ID" value="AFH08129.1"/>
    <property type="molecule type" value="Genomic_DNA"/>
</dbReference>
<dbReference type="InterPro" id="IPR036056">
    <property type="entry name" value="Fibrinogen-like_C"/>
</dbReference>
<dbReference type="FunCoup" id="A0A0B4K7T3">
    <property type="interactions" value="7"/>
</dbReference>
<dbReference type="Bgee" id="FBgn0034160">
    <property type="expression patterns" value="Expressed in digestive system element and 18 other cell types or tissues"/>
</dbReference>
<dbReference type="Proteomes" id="UP000000803">
    <property type="component" value="Chromosome 2R"/>
</dbReference>
<evidence type="ECO:0000256" key="1">
    <source>
        <dbReference type="SAM" id="SignalP"/>
    </source>
</evidence>
<dbReference type="InterPro" id="IPR050373">
    <property type="entry name" value="Fibrinogen_C-term_domain"/>
</dbReference>
<feature type="signal peptide" evidence="1">
    <location>
        <begin position="1"/>
        <end position="21"/>
    </location>
</feature>
<dbReference type="DNASU" id="36883"/>
<gene>
    <name evidence="3" type="primary">AAF57948</name>
    <name evidence="3" type="synonym">AAL48972</name>
    <name evidence="3" type="synonym">Dmel\CG5550</name>
    <name evidence="3" type="synonym">FBpp0086184</name>
    <name evidence="3 4" type="ORF">CG5550</name>
    <name evidence="3" type="ORF">Dmel_CG5550</name>
</gene>
<dbReference type="FlyBase" id="FBgn0034160">
    <property type="gene designation" value="CG5550"/>
</dbReference>
<dbReference type="InterPro" id="IPR014716">
    <property type="entry name" value="Fibrinogen_a/b/g_C_1"/>
</dbReference>
<dbReference type="OMA" id="TGWLVIQ"/>
<evidence type="ECO:0000259" key="2">
    <source>
        <dbReference type="PROSITE" id="PS51406"/>
    </source>
</evidence>
<dbReference type="PaxDb" id="7227-FBpp0300934"/>
<reference evidence="3 5" key="8">
    <citation type="journal article" date="2007" name="Science">
        <title>Sequence finishing and mapping of Drosophila melanogaster heterochromatin.</title>
        <authorList>
            <person name="Hoskins R.A."/>
            <person name="Carlson J.W."/>
            <person name="Kennedy C."/>
            <person name="Acevedo D."/>
            <person name="Evans-Holm M."/>
            <person name="Frise E."/>
            <person name="Wan K.H."/>
            <person name="Park S."/>
            <person name="Mendez-Lago M."/>
            <person name="Rossi F."/>
            <person name="Villasante A."/>
            <person name="Dimitri P."/>
            <person name="Karpen G.H."/>
            <person name="Celniker S.E."/>
        </authorList>
    </citation>
    <scope>NUCLEOTIDE SEQUENCE [LARGE SCALE GENOMIC DNA]</scope>
    <source>
        <strain evidence="5">Berkeley</strain>
    </source>
</reference>
<dbReference type="AGR" id="FB:FBgn0034160"/>
<dbReference type="Pfam" id="PF00147">
    <property type="entry name" value="Fibrinogen_C"/>
    <property type="match status" value="1"/>
</dbReference>
<dbReference type="Gene3D" id="3.90.215.10">
    <property type="entry name" value="Gamma Fibrinogen, chain A, domain 1"/>
    <property type="match status" value="1"/>
</dbReference>
<dbReference type="PANTHER" id="PTHR19143">
    <property type="entry name" value="FIBRINOGEN/TENASCIN/ANGIOPOEITIN"/>
    <property type="match status" value="1"/>
</dbReference>